<reference evidence="2" key="1">
    <citation type="submission" date="2019-02" db="EMBL/GenBank/DDBJ databases">
        <authorList>
            <person name="Gruber-Vodicka R. H."/>
            <person name="Seah K. B. B."/>
        </authorList>
    </citation>
    <scope>NUCLEOTIDE SEQUENCE</scope>
    <source>
        <strain evidence="2">BECK_BZ164</strain>
        <strain evidence="1">BECK_BZ165</strain>
    </source>
</reference>
<accession>A0A450W188</accession>
<dbReference type="EMBL" id="CAADFL010000156">
    <property type="protein sequence ID" value="VFK10824.1"/>
    <property type="molecule type" value="Genomic_DNA"/>
</dbReference>
<protein>
    <submittedName>
        <fullName evidence="2">Uncharacterized protein</fullName>
    </submittedName>
</protein>
<dbReference type="EMBL" id="CAADFA010000176">
    <property type="protein sequence ID" value="VFJ56408.1"/>
    <property type="molecule type" value="Genomic_DNA"/>
</dbReference>
<evidence type="ECO:0000313" key="1">
    <source>
        <dbReference type="EMBL" id="VFJ56408.1"/>
    </source>
</evidence>
<name>A0A450W188_9GAMM</name>
<evidence type="ECO:0000313" key="2">
    <source>
        <dbReference type="EMBL" id="VFK10824.1"/>
    </source>
</evidence>
<gene>
    <name evidence="2" type="ORF">BECKFM1743B_GA0114221_101563</name>
    <name evidence="1" type="ORF">BECKFM1743C_GA0114222_101763</name>
</gene>
<proteinExistence type="predicted"/>
<organism evidence="2">
    <name type="scientific">Candidatus Kentrum sp. FM</name>
    <dbReference type="NCBI Taxonomy" id="2126340"/>
    <lineage>
        <taxon>Bacteria</taxon>
        <taxon>Pseudomonadati</taxon>
        <taxon>Pseudomonadota</taxon>
        <taxon>Gammaproteobacteria</taxon>
        <taxon>Candidatus Kentrum</taxon>
    </lineage>
</organism>
<sequence>MHRSAINPESNKRLSLLQPIHPRSDRLLGRDAVTRHEYYSPLIFENFAPYPRFPSLRTLYSLLESGAASGLFVLAPYQYRAAAYQYGAAPYQYRAAAYQYGAETHPYDPHPYDTQWQWDDLSRMRNHPKRESDWLTRQPGSVARQPAFFALKQSKIARQPGPVTRKPASIQLESIRIEYE</sequence>
<dbReference type="AlphaFoldDB" id="A0A450W188"/>